<accession>A0A939EG46</accession>
<dbReference type="RefSeq" id="WP_207142426.1">
    <property type="nucleotide sequence ID" value="NZ_JAEKJZ010000004.1"/>
</dbReference>
<name>A0A939EG46_9HYPH</name>
<evidence type="ECO:0000313" key="2">
    <source>
        <dbReference type="Proteomes" id="UP000664096"/>
    </source>
</evidence>
<organism evidence="1 2">
    <name type="scientific">Roseibium aggregatum</name>
    <dbReference type="NCBI Taxonomy" id="187304"/>
    <lineage>
        <taxon>Bacteria</taxon>
        <taxon>Pseudomonadati</taxon>
        <taxon>Pseudomonadota</taxon>
        <taxon>Alphaproteobacteria</taxon>
        <taxon>Hyphomicrobiales</taxon>
        <taxon>Stappiaceae</taxon>
        <taxon>Roseibium</taxon>
    </lineage>
</organism>
<gene>
    <name evidence="1" type="ORF">JF539_19765</name>
</gene>
<dbReference type="EMBL" id="JAEKJZ010000004">
    <property type="protein sequence ID" value="MBN9672601.1"/>
    <property type="molecule type" value="Genomic_DNA"/>
</dbReference>
<dbReference type="Proteomes" id="UP000664096">
    <property type="component" value="Unassembled WGS sequence"/>
</dbReference>
<dbReference type="AlphaFoldDB" id="A0A939EG46"/>
<proteinExistence type="predicted"/>
<reference evidence="1" key="1">
    <citation type="submission" date="2020-12" db="EMBL/GenBank/DDBJ databases">
        <title>Oil enriched cultivation method for isolating marine PHA-producing bacteria.</title>
        <authorList>
            <person name="Zheng W."/>
            <person name="Yu S."/>
            <person name="Huang Y."/>
        </authorList>
    </citation>
    <scope>NUCLEOTIDE SEQUENCE</scope>
    <source>
        <strain evidence="1">SY-2-12</strain>
    </source>
</reference>
<sequence>MTTGQTRTPVSLAVAEIRSDPSLMLALATGTLLTAFLATAHACCLGLAVPHTAAALLQICSSGG</sequence>
<protein>
    <submittedName>
        <fullName evidence="1">Uncharacterized protein</fullName>
    </submittedName>
</protein>
<evidence type="ECO:0000313" key="1">
    <source>
        <dbReference type="EMBL" id="MBN9672601.1"/>
    </source>
</evidence>
<comment type="caution">
    <text evidence="1">The sequence shown here is derived from an EMBL/GenBank/DDBJ whole genome shotgun (WGS) entry which is preliminary data.</text>
</comment>